<organism evidence="1 2">
    <name type="scientific">Vespula vulgaris</name>
    <name type="common">Yellow jacket</name>
    <name type="synonym">Wasp</name>
    <dbReference type="NCBI Taxonomy" id="7454"/>
    <lineage>
        <taxon>Eukaryota</taxon>
        <taxon>Metazoa</taxon>
        <taxon>Ecdysozoa</taxon>
        <taxon>Arthropoda</taxon>
        <taxon>Hexapoda</taxon>
        <taxon>Insecta</taxon>
        <taxon>Pterygota</taxon>
        <taxon>Neoptera</taxon>
        <taxon>Endopterygota</taxon>
        <taxon>Hymenoptera</taxon>
        <taxon>Apocrita</taxon>
        <taxon>Aculeata</taxon>
        <taxon>Vespoidea</taxon>
        <taxon>Vespidae</taxon>
        <taxon>Vespinae</taxon>
        <taxon>Vespula</taxon>
    </lineage>
</organism>
<protein>
    <submittedName>
        <fullName evidence="1">Uncharacterized protein</fullName>
    </submittedName>
</protein>
<reference evidence="1" key="1">
    <citation type="journal article" date="2020" name="G3 (Bethesda)">
        <title>High-Quality Assemblies for Three Invasive Social Wasps from the &lt;i&gt;Vespula&lt;/i&gt; Genus.</title>
        <authorList>
            <person name="Harrop T.W.R."/>
            <person name="Guhlin J."/>
            <person name="McLaughlin G.M."/>
            <person name="Permina E."/>
            <person name="Stockwell P."/>
            <person name="Gilligan J."/>
            <person name="Le Lec M.F."/>
            <person name="Gruber M.A.M."/>
            <person name="Quinn O."/>
            <person name="Lovegrove M."/>
            <person name="Duncan E.J."/>
            <person name="Remnant E.J."/>
            <person name="Van Eeckhoven J."/>
            <person name="Graham B."/>
            <person name="Knapp R.A."/>
            <person name="Langford K.W."/>
            <person name="Kronenberg Z."/>
            <person name="Press M.O."/>
            <person name="Eacker S.M."/>
            <person name="Wilson-Rankin E.E."/>
            <person name="Purcell J."/>
            <person name="Lester P.J."/>
            <person name="Dearden P.K."/>
        </authorList>
    </citation>
    <scope>NUCLEOTIDE SEQUENCE</scope>
    <source>
        <strain evidence="1">Marl-1</strain>
    </source>
</reference>
<gene>
    <name evidence="1" type="ORF">HZH66_008324</name>
</gene>
<name>A0A834JVW0_VESVU</name>
<keyword evidence="2" id="KW-1185">Reference proteome</keyword>
<comment type="caution">
    <text evidence="1">The sequence shown here is derived from an EMBL/GenBank/DDBJ whole genome shotgun (WGS) entry which is preliminary data.</text>
</comment>
<evidence type="ECO:0000313" key="1">
    <source>
        <dbReference type="EMBL" id="KAF7392491.1"/>
    </source>
</evidence>
<dbReference type="EMBL" id="JACSEA010000009">
    <property type="protein sequence ID" value="KAF7392491.1"/>
    <property type="molecule type" value="Genomic_DNA"/>
</dbReference>
<accession>A0A834JVW0</accession>
<dbReference type="Proteomes" id="UP000614350">
    <property type="component" value="Unassembled WGS sequence"/>
</dbReference>
<sequence>MTACMRTAVRVEILDASDGEKLHHLGDGGTAFSGLRRALSQVSMLVLKATTSGEAAWREELLKYASQIR</sequence>
<dbReference type="AlphaFoldDB" id="A0A834JVW0"/>
<evidence type="ECO:0000313" key="2">
    <source>
        <dbReference type="Proteomes" id="UP000614350"/>
    </source>
</evidence>
<proteinExistence type="predicted"/>